<accession>A0A0C3P6T9</accession>
<reference evidence="3" key="2">
    <citation type="submission" date="2015-01" db="EMBL/GenBank/DDBJ databases">
        <title>Evolutionary Origins and Diversification of the Mycorrhizal Mutualists.</title>
        <authorList>
            <consortium name="DOE Joint Genome Institute"/>
            <consortium name="Mycorrhizal Genomics Consortium"/>
            <person name="Kohler A."/>
            <person name="Kuo A."/>
            <person name="Nagy L.G."/>
            <person name="Floudas D."/>
            <person name="Copeland A."/>
            <person name="Barry K.W."/>
            <person name="Cichocki N."/>
            <person name="Veneault-Fourrey C."/>
            <person name="LaButti K."/>
            <person name="Lindquist E.A."/>
            <person name="Lipzen A."/>
            <person name="Lundell T."/>
            <person name="Morin E."/>
            <person name="Murat C."/>
            <person name="Riley R."/>
            <person name="Ohm R."/>
            <person name="Sun H."/>
            <person name="Tunlid A."/>
            <person name="Henrissat B."/>
            <person name="Grigoriev I.V."/>
            <person name="Hibbett D.S."/>
            <person name="Martin F."/>
        </authorList>
    </citation>
    <scope>NUCLEOTIDE SEQUENCE [LARGE SCALE GENOMIC DNA]</scope>
    <source>
        <strain evidence="3">Marx 270</strain>
    </source>
</reference>
<sequence length="605" mass="66244">MGTEIILSPCMNDATLSHELTWLQSLPEIPRQPYGHDNPNAMHSSTSPLTLDRLATPPSGNPLHNTKTQGTPVDLPEWTILSPPMANDGHVAPAETRFRSPQCVEPRTATHQVANGGEVDERTQAASPSSNRTSGSSSKLPQKPLFDGVLITSRPPKSTASRSACSTAKRSLTPATSFSLLDALQRTFDANNNHLTPSQSEDDASSTPQTDQEAATDDGKVILRHRLSPLKPRSSRRQIAQSDKSEDAAEVKTAFRDGLVKKRVRSIPYDSMPGVIDAALGTTCAPIWLGKEDEFEDEEMPGEVWNGTRDLSVESDGWSCGITGDHPLTVLFVRPPLSASSTATLGLPHRKLEKTGFITPHVSMHDRFQQKLHSLFGDNATVRTDRGARPRENFFDYIYQPANAHHDDTPSHPIAPEANGDGDNSPIDNTPPAPVDSVQASTPVAPMQERTATVDSVPTAFSSMSRRSLKRQASQEVDADTHTSVIPRNDDSGDAATAPAEATHQPLANKKRRLDFNEDQLQSWISKLQRLIKGKIRFTEEALKQLSDLLAQIDSVKMELDMKTPIVNSLQQSIRKLSQLQDIPFGDPYKLRIKAHLIATAWPRA</sequence>
<evidence type="ECO:0000313" key="2">
    <source>
        <dbReference type="EMBL" id="KIO03099.1"/>
    </source>
</evidence>
<feature type="compositionally biased region" description="Low complexity" evidence="1">
    <location>
        <begin position="127"/>
        <end position="138"/>
    </location>
</feature>
<feature type="region of interest" description="Disordered" evidence="1">
    <location>
        <begin position="402"/>
        <end position="510"/>
    </location>
</feature>
<name>A0A0C3P6T9_PISTI</name>
<protein>
    <submittedName>
        <fullName evidence="2">Uncharacterized protein</fullName>
    </submittedName>
</protein>
<feature type="compositionally biased region" description="Polar residues" evidence="1">
    <location>
        <begin position="450"/>
        <end position="475"/>
    </location>
</feature>
<organism evidence="2 3">
    <name type="scientific">Pisolithus tinctorius Marx 270</name>
    <dbReference type="NCBI Taxonomy" id="870435"/>
    <lineage>
        <taxon>Eukaryota</taxon>
        <taxon>Fungi</taxon>
        <taxon>Dikarya</taxon>
        <taxon>Basidiomycota</taxon>
        <taxon>Agaricomycotina</taxon>
        <taxon>Agaricomycetes</taxon>
        <taxon>Agaricomycetidae</taxon>
        <taxon>Boletales</taxon>
        <taxon>Sclerodermatineae</taxon>
        <taxon>Pisolithaceae</taxon>
        <taxon>Pisolithus</taxon>
    </lineage>
</organism>
<feature type="region of interest" description="Disordered" evidence="1">
    <location>
        <begin position="111"/>
        <end position="171"/>
    </location>
</feature>
<dbReference type="InParanoid" id="A0A0C3P6T9"/>
<dbReference type="AlphaFoldDB" id="A0A0C3P6T9"/>
<feature type="compositionally biased region" description="Polar residues" evidence="1">
    <location>
        <begin position="191"/>
        <end position="213"/>
    </location>
</feature>
<evidence type="ECO:0000256" key="1">
    <source>
        <dbReference type="SAM" id="MobiDB-lite"/>
    </source>
</evidence>
<dbReference type="EMBL" id="KN831978">
    <property type="protein sequence ID" value="KIO03099.1"/>
    <property type="molecule type" value="Genomic_DNA"/>
</dbReference>
<feature type="compositionally biased region" description="Polar residues" evidence="1">
    <location>
        <begin position="155"/>
        <end position="171"/>
    </location>
</feature>
<dbReference type="HOGENOM" id="CLU_412866_0_0_1"/>
<dbReference type="OrthoDB" id="2675777at2759"/>
<feature type="region of interest" description="Disordered" evidence="1">
    <location>
        <begin position="191"/>
        <end position="251"/>
    </location>
</feature>
<dbReference type="Proteomes" id="UP000054217">
    <property type="component" value="Unassembled WGS sequence"/>
</dbReference>
<gene>
    <name evidence="2" type="ORF">M404DRAFT_633563</name>
</gene>
<proteinExistence type="predicted"/>
<feature type="compositionally biased region" description="Polar residues" evidence="1">
    <location>
        <begin position="62"/>
        <end position="71"/>
    </location>
</feature>
<feature type="region of interest" description="Disordered" evidence="1">
    <location>
        <begin position="31"/>
        <end position="73"/>
    </location>
</feature>
<evidence type="ECO:0000313" key="3">
    <source>
        <dbReference type="Proteomes" id="UP000054217"/>
    </source>
</evidence>
<keyword evidence="3" id="KW-1185">Reference proteome</keyword>
<feature type="compositionally biased region" description="Basic residues" evidence="1">
    <location>
        <begin position="222"/>
        <end position="236"/>
    </location>
</feature>
<reference evidence="2 3" key="1">
    <citation type="submission" date="2014-04" db="EMBL/GenBank/DDBJ databases">
        <authorList>
            <consortium name="DOE Joint Genome Institute"/>
            <person name="Kuo A."/>
            <person name="Kohler A."/>
            <person name="Costa M.D."/>
            <person name="Nagy L.G."/>
            <person name="Floudas D."/>
            <person name="Copeland A."/>
            <person name="Barry K.W."/>
            <person name="Cichocki N."/>
            <person name="Veneault-Fourrey C."/>
            <person name="LaButti K."/>
            <person name="Lindquist E.A."/>
            <person name="Lipzen A."/>
            <person name="Lundell T."/>
            <person name="Morin E."/>
            <person name="Murat C."/>
            <person name="Sun H."/>
            <person name="Tunlid A."/>
            <person name="Henrissat B."/>
            <person name="Grigoriev I.V."/>
            <person name="Hibbett D.S."/>
            <person name="Martin F."/>
            <person name="Nordberg H.P."/>
            <person name="Cantor M.N."/>
            <person name="Hua S.X."/>
        </authorList>
    </citation>
    <scope>NUCLEOTIDE SEQUENCE [LARGE SCALE GENOMIC DNA]</scope>
    <source>
        <strain evidence="2 3">Marx 270</strain>
    </source>
</reference>